<protein>
    <submittedName>
        <fullName evidence="1">Uncharacterized protein</fullName>
    </submittedName>
</protein>
<evidence type="ECO:0000313" key="2">
    <source>
        <dbReference type="Proteomes" id="UP000823941"/>
    </source>
</evidence>
<proteinExistence type="predicted"/>
<gene>
    <name evidence="1" type="ORF">JYU34_000226</name>
</gene>
<accession>A0ABQ7R756</accession>
<evidence type="ECO:0000313" key="1">
    <source>
        <dbReference type="EMBL" id="KAG7313137.1"/>
    </source>
</evidence>
<sequence length="88" mass="9451">MTRCRGSGPRWRLALLRSARRGAAPPGGPARRSGCARWAGCARRRARARRCRPCCGRSCAPPPCACAARPPRCPPPATWAPSSTRSLI</sequence>
<organism evidence="1 2">
    <name type="scientific">Plutella xylostella</name>
    <name type="common">Diamondback moth</name>
    <name type="synonym">Plutella maculipennis</name>
    <dbReference type="NCBI Taxonomy" id="51655"/>
    <lineage>
        <taxon>Eukaryota</taxon>
        <taxon>Metazoa</taxon>
        <taxon>Ecdysozoa</taxon>
        <taxon>Arthropoda</taxon>
        <taxon>Hexapoda</taxon>
        <taxon>Insecta</taxon>
        <taxon>Pterygota</taxon>
        <taxon>Neoptera</taxon>
        <taxon>Endopterygota</taxon>
        <taxon>Lepidoptera</taxon>
        <taxon>Glossata</taxon>
        <taxon>Ditrysia</taxon>
        <taxon>Yponomeutoidea</taxon>
        <taxon>Plutellidae</taxon>
        <taxon>Plutella</taxon>
    </lineage>
</organism>
<keyword evidence="2" id="KW-1185">Reference proteome</keyword>
<dbReference type="Proteomes" id="UP000823941">
    <property type="component" value="Chromosome 1"/>
</dbReference>
<dbReference type="EMBL" id="JAHIBW010000001">
    <property type="protein sequence ID" value="KAG7313137.1"/>
    <property type="molecule type" value="Genomic_DNA"/>
</dbReference>
<comment type="caution">
    <text evidence="1">The sequence shown here is derived from an EMBL/GenBank/DDBJ whole genome shotgun (WGS) entry which is preliminary data.</text>
</comment>
<reference evidence="1 2" key="1">
    <citation type="submission" date="2021-06" db="EMBL/GenBank/DDBJ databases">
        <title>A haploid diamondback moth (Plutella xylostella L.) genome assembly resolves 31 chromosomes and identifies a diamide resistance mutation.</title>
        <authorList>
            <person name="Ward C.M."/>
            <person name="Perry K.D."/>
            <person name="Baker G."/>
            <person name="Powis K."/>
            <person name="Heckel D.G."/>
            <person name="Baxter S.W."/>
        </authorList>
    </citation>
    <scope>NUCLEOTIDE SEQUENCE [LARGE SCALE GENOMIC DNA]</scope>
    <source>
        <strain evidence="1 2">LV</strain>
        <tissue evidence="1">Single pupa</tissue>
    </source>
</reference>
<name>A0ABQ7R756_PLUXY</name>